<dbReference type="InterPro" id="IPR051257">
    <property type="entry name" value="Diverse_CBS-Domain"/>
</dbReference>
<name>A0ABT8RA89_9BACT</name>
<gene>
    <name evidence="4" type="ORF">Q0590_22245</name>
</gene>
<evidence type="ECO:0000259" key="3">
    <source>
        <dbReference type="PROSITE" id="PS51371"/>
    </source>
</evidence>
<reference evidence="4" key="1">
    <citation type="submission" date="2023-07" db="EMBL/GenBank/DDBJ databases">
        <title>The genome sequence of Rhodocytophaga aerolata KACC 12507.</title>
        <authorList>
            <person name="Zhang X."/>
        </authorList>
    </citation>
    <scope>NUCLEOTIDE SEQUENCE</scope>
    <source>
        <strain evidence="4">KACC 12507</strain>
    </source>
</reference>
<evidence type="ECO:0000313" key="4">
    <source>
        <dbReference type="EMBL" id="MDO1449016.1"/>
    </source>
</evidence>
<proteinExistence type="predicted"/>
<organism evidence="4 5">
    <name type="scientific">Rhodocytophaga aerolata</name>
    <dbReference type="NCBI Taxonomy" id="455078"/>
    <lineage>
        <taxon>Bacteria</taxon>
        <taxon>Pseudomonadati</taxon>
        <taxon>Bacteroidota</taxon>
        <taxon>Cytophagia</taxon>
        <taxon>Cytophagales</taxon>
        <taxon>Rhodocytophagaceae</taxon>
        <taxon>Rhodocytophaga</taxon>
    </lineage>
</organism>
<dbReference type="EMBL" id="JAUKPO010000015">
    <property type="protein sequence ID" value="MDO1449016.1"/>
    <property type="molecule type" value="Genomic_DNA"/>
</dbReference>
<dbReference type="PANTHER" id="PTHR43080">
    <property type="entry name" value="CBS DOMAIN-CONTAINING PROTEIN CBSX3, MITOCHONDRIAL"/>
    <property type="match status" value="1"/>
</dbReference>
<dbReference type="PANTHER" id="PTHR43080:SF2">
    <property type="entry name" value="CBS DOMAIN-CONTAINING PROTEIN"/>
    <property type="match status" value="1"/>
</dbReference>
<dbReference type="PROSITE" id="PS51371">
    <property type="entry name" value="CBS"/>
    <property type="match status" value="2"/>
</dbReference>
<dbReference type="RefSeq" id="WP_302039817.1">
    <property type="nucleotide sequence ID" value="NZ_JAUKPO010000015.1"/>
</dbReference>
<dbReference type="SMART" id="SM00116">
    <property type="entry name" value="CBS"/>
    <property type="match status" value="2"/>
</dbReference>
<dbReference type="Pfam" id="PF00571">
    <property type="entry name" value="CBS"/>
    <property type="match status" value="2"/>
</dbReference>
<comment type="caution">
    <text evidence="4">The sequence shown here is derived from an EMBL/GenBank/DDBJ whole genome shotgun (WGS) entry which is preliminary data.</text>
</comment>
<sequence>MKTAEEILREKARDIITVTPETSIEEALQLMVYHKIGAILVKEGDDIVGIWTERDLMQDILQEGFSIKEARIGDYMTTGLLSAPCTDTSYELMDKFLGMRLRHLLIEKNGRYIGMLSAGDVMKETLLDKTREYEALNFKVSWDYYENWRTPVTKASTEPNELYIPYPANIQAFRNR</sequence>
<evidence type="ECO:0000256" key="2">
    <source>
        <dbReference type="PROSITE-ProRule" id="PRU00703"/>
    </source>
</evidence>
<evidence type="ECO:0000313" key="5">
    <source>
        <dbReference type="Proteomes" id="UP001168528"/>
    </source>
</evidence>
<accession>A0ABT8RA89</accession>
<keyword evidence="5" id="KW-1185">Reference proteome</keyword>
<dbReference type="Proteomes" id="UP001168528">
    <property type="component" value="Unassembled WGS sequence"/>
</dbReference>
<protein>
    <submittedName>
        <fullName evidence="4">CBS domain-containing protein</fullName>
    </submittedName>
</protein>
<evidence type="ECO:0000256" key="1">
    <source>
        <dbReference type="ARBA" id="ARBA00023122"/>
    </source>
</evidence>
<dbReference type="SUPFAM" id="SSF54631">
    <property type="entry name" value="CBS-domain pair"/>
    <property type="match status" value="1"/>
</dbReference>
<dbReference type="InterPro" id="IPR000644">
    <property type="entry name" value="CBS_dom"/>
</dbReference>
<dbReference type="Gene3D" id="3.10.580.10">
    <property type="entry name" value="CBS-domain"/>
    <property type="match status" value="1"/>
</dbReference>
<dbReference type="InterPro" id="IPR046342">
    <property type="entry name" value="CBS_dom_sf"/>
</dbReference>
<feature type="domain" description="CBS" evidence="3">
    <location>
        <begin position="11"/>
        <end position="69"/>
    </location>
</feature>
<feature type="domain" description="CBS" evidence="3">
    <location>
        <begin position="76"/>
        <end position="132"/>
    </location>
</feature>
<keyword evidence="1 2" id="KW-0129">CBS domain</keyword>